<dbReference type="EMBL" id="LBWR01000001">
    <property type="protein sequence ID" value="KKR12799.1"/>
    <property type="molecule type" value="Genomic_DNA"/>
</dbReference>
<reference evidence="1 2" key="1">
    <citation type="journal article" date="2015" name="Nature">
        <title>rRNA introns, odd ribosomes, and small enigmatic genomes across a large radiation of phyla.</title>
        <authorList>
            <person name="Brown C.T."/>
            <person name="Hug L.A."/>
            <person name="Thomas B.C."/>
            <person name="Sharon I."/>
            <person name="Castelle C.J."/>
            <person name="Singh A."/>
            <person name="Wilkins M.J."/>
            <person name="Williams K.H."/>
            <person name="Banfield J.F."/>
        </authorList>
    </citation>
    <scope>NUCLEOTIDE SEQUENCE [LARGE SCALE GENOMIC DNA]</scope>
</reference>
<evidence type="ECO:0000313" key="1">
    <source>
        <dbReference type="EMBL" id="KKR12799.1"/>
    </source>
</evidence>
<name>A0A0G0N9F5_9BACT</name>
<organism evidence="1 2">
    <name type="scientific">Candidatus Wolfebacteria bacterium GW2011_GWC2_39_22</name>
    <dbReference type="NCBI Taxonomy" id="1619013"/>
    <lineage>
        <taxon>Bacteria</taxon>
        <taxon>Candidatus Wolfeibacteriota</taxon>
    </lineage>
</organism>
<accession>A0A0G0N9F5</accession>
<evidence type="ECO:0008006" key="3">
    <source>
        <dbReference type="Google" id="ProtNLM"/>
    </source>
</evidence>
<evidence type="ECO:0000313" key="2">
    <source>
        <dbReference type="Proteomes" id="UP000034665"/>
    </source>
</evidence>
<comment type="caution">
    <text evidence="1">The sequence shown here is derived from an EMBL/GenBank/DDBJ whole genome shotgun (WGS) entry which is preliminary data.</text>
</comment>
<sequence>MQLYKKVEQFVVDAFTKAEKSTDVFHAQRTAYWITQLKPDADEALQIAGFAHDIERAFYGDWKKGSSDADALRKHQDMSAAEITKFLRAEHASEELIDRVSYLVAHHEEGGDVDQTVLCDADCLAYFEEKAVRNAKEKKQQGKNAEMIKKIDYVFSRIASSKAREIARPFYDEAMHILRD</sequence>
<dbReference type="Pfam" id="PF13875">
    <property type="entry name" value="DUF4202"/>
    <property type="match status" value="1"/>
</dbReference>
<protein>
    <recommendedName>
        <fullName evidence="3">HD domain-containing protein</fullName>
    </recommendedName>
</protein>
<dbReference type="Proteomes" id="UP000034665">
    <property type="component" value="Unassembled WGS sequence"/>
</dbReference>
<dbReference type="InterPro" id="IPR025255">
    <property type="entry name" value="DUF4202"/>
</dbReference>
<dbReference type="SUPFAM" id="SSF109604">
    <property type="entry name" value="HD-domain/PDEase-like"/>
    <property type="match status" value="1"/>
</dbReference>
<proteinExistence type="predicted"/>
<dbReference type="AlphaFoldDB" id="A0A0G0N9F5"/>
<gene>
    <name evidence="1" type="ORF">UT41_C0001G0343</name>
</gene>
<dbReference type="STRING" id="1619013.UT41_C0001G0343"/>
<dbReference type="Gene3D" id="1.10.3210.10">
    <property type="entry name" value="Hypothetical protein af1432"/>
    <property type="match status" value="1"/>
</dbReference>